<dbReference type="EMBL" id="NCKV01003556">
    <property type="protein sequence ID" value="RWS25577.1"/>
    <property type="molecule type" value="Genomic_DNA"/>
</dbReference>
<evidence type="ECO:0000313" key="3">
    <source>
        <dbReference type="Proteomes" id="UP000288716"/>
    </source>
</evidence>
<protein>
    <submittedName>
        <fullName evidence="2">Uncharacterized protein</fullName>
    </submittedName>
</protein>
<dbReference type="VEuPathDB" id="VectorBase:LDEU006462"/>
<dbReference type="AlphaFoldDB" id="A0A443SDH7"/>
<reference evidence="2 3" key="1">
    <citation type="journal article" date="2018" name="Gigascience">
        <title>Genomes of trombidid mites reveal novel predicted allergens and laterally-transferred genes associated with secondary metabolism.</title>
        <authorList>
            <person name="Dong X."/>
            <person name="Chaisiri K."/>
            <person name="Xia D."/>
            <person name="Armstrong S.D."/>
            <person name="Fang Y."/>
            <person name="Donnelly M.J."/>
            <person name="Kadowaki T."/>
            <person name="McGarry J.W."/>
            <person name="Darby A.C."/>
            <person name="Makepeace B.L."/>
        </authorList>
    </citation>
    <scope>NUCLEOTIDE SEQUENCE [LARGE SCALE GENOMIC DNA]</scope>
    <source>
        <strain evidence="2">UoL-UT</strain>
    </source>
</reference>
<dbReference type="InterPro" id="IPR036375">
    <property type="entry name" value="Hemopexin-like_dom_sf"/>
</dbReference>
<organism evidence="2 3">
    <name type="scientific">Leptotrombidium deliense</name>
    <dbReference type="NCBI Taxonomy" id="299467"/>
    <lineage>
        <taxon>Eukaryota</taxon>
        <taxon>Metazoa</taxon>
        <taxon>Ecdysozoa</taxon>
        <taxon>Arthropoda</taxon>
        <taxon>Chelicerata</taxon>
        <taxon>Arachnida</taxon>
        <taxon>Acari</taxon>
        <taxon>Acariformes</taxon>
        <taxon>Trombidiformes</taxon>
        <taxon>Prostigmata</taxon>
        <taxon>Anystina</taxon>
        <taxon>Parasitengona</taxon>
        <taxon>Trombiculoidea</taxon>
        <taxon>Trombiculidae</taxon>
        <taxon>Leptotrombidium</taxon>
    </lineage>
</organism>
<keyword evidence="3" id="KW-1185">Reference proteome</keyword>
<evidence type="ECO:0000313" key="2">
    <source>
        <dbReference type="EMBL" id="RWS25577.1"/>
    </source>
</evidence>
<gene>
    <name evidence="2" type="ORF">B4U80_13803</name>
</gene>
<feature type="transmembrane region" description="Helical" evidence="1">
    <location>
        <begin position="230"/>
        <end position="253"/>
    </location>
</feature>
<sequence length="303" mass="35632">MQAKLMTAFDNYDRCENAKIDAIISVDIERNTNPMILNDHYFWEFMFRSKKLSEVQYISDSWRDVRTPIDASITFVYGGRMHYNPEYWIYEFDGVNMTLTSAGLIKSNVADEHLKCLSIANTSIERNGSLKLILSNFKQHSTLRHKFMYGVKTINSRRVYSSDWDKFEVDLPNDTLFENDCTALSFRSMHKYWKADTKYLSFRDGNRVKKYRIGHDLYRCTDPGLNKSTLFVFCLLTMTALLIWAIGLILPYITLYRENIVEIDDFQTRMSLKFVIIRNVIPTEIWLIVKSVVDVDFNLQMII</sequence>
<keyword evidence="1" id="KW-1133">Transmembrane helix</keyword>
<comment type="caution">
    <text evidence="2">The sequence shown here is derived from an EMBL/GenBank/DDBJ whole genome shotgun (WGS) entry which is preliminary data.</text>
</comment>
<keyword evidence="1" id="KW-0472">Membrane</keyword>
<proteinExistence type="predicted"/>
<keyword evidence="1" id="KW-0812">Transmembrane</keyword>
<accession>A0A443SDH7</accession>
<dbReference type="Proteomes" id="UP000288716">
    <property type="component" value="Unassembled WGS sequence"/>
</dbReference>
<name>A0A443SDH7_9ACAR</name>
<dbReference type="Gene3D" id="2.110.10.10">
    <property type="entry name" value="Hemopexin-like domain"/>
    <property type="match status" value="1"/>
</dbReference>
<dbReference type="SUPFAM" id="SSF50923">
    <property type="entry name" value="Hemopexin-like domain"/>
    <property type="match status" value="1"/>
</dbReference>
<evidence type="ECO:0000256" key="1">
    <source>
        <dbReference type="SAM" id="Phobius"/>
    </source>
</evidence>